<evidence type="ECO:0000256" key="1">
    <source>
        <dbReference type="SAM" id="Phobius"/>
    </source>
</evidence>
<protein>
    <submittedName>
        <fullName evidence="2">Uncharacterized protein</fullName>
    </submittedName>
</protein>
<proteinExistence type="predicted"/>
<sequence>MHTFDPFLDSHGVRALCIDVPFFYCFVSGAFLLVPVTI</sequence>
<feature type="transmembrane region" description="Helical" evidence="1">
    <location>
        <begin position="12"/>
        <end position="34"/>
    </location>
</feature>
<dbReference type="EMBL" id="GGEC01085090">
    <property type="protein sequence ID" value="MBX65574.1"/>
    <property type="molecule type" value="Transcribed_RNA"/>
</dbReference>
<evidence type="ECO:0000313" key="2">
    <source>
        <dbReference type="EMBL" id="MBX65574.1"/>
    </source>
</evidence>
<reference evidence="2" key="1">
    <citation type="submission" date="2018-02" db="EMBL/GenBank/DDBJ databases">
        <title>Rhizophora mucronata_Transcriptome.</title>
        <authorList>
            <person name="Meera S.P."/>
            <person name="Sreeshan A."/>
            <person name="Augustine A."/>
        </authorList>
    </citation>
    <scope>NUCLEOTIDE SEQUENCE</scope>
    <source>
        <tissue evidence="2">Leaf</tissue>
    </source>
</reference>
<accession>A0A2P2QF92</accession>
<organism evidence="2">
    <name type="scientific">Rhizophora mucronata</name>
    <name type="common">Asiatic mangrove</name>
    <dbReference type="NCBI Taxonomy" id="61149"/>
    <lineage>
        <taxon>Eukaryota</taxon>
        <taxon>Viridiplantae</taxon>
        <taxon>Streptophyta</taxon>
        <taxon>Embryophyta</taxon>
        <taxon>Tracheophyta</taxon>
        <taxon>Spermatophyta</taxon>
        <taxon>Magnoliopsida</taxon>
        <taxon>eudicotyledons</taxon>
        <taxon>Gunneridae</taxon>
        <taxon>Pentapetalae</taxon>
        <taxon>rosids</taxon>
        <taxon>fabids</taxon>
        <taxon>Malpighiales</taxon>
        <taxon>Rhizophoraceae</taxon>
        <taxon>Rhizophora</taxon>
    </lineage>
</organism>
<keyword evidence="1" id="KW-0472">Membrane</keyword>
<dbReference type="AlphaFoldDB" id="A0A2P2QF92"/>
<keyword evidence="1" id="KW-0812">Transmembrane</keyword>
<keyword evidence="1" id="KW-1133">Transmembrane helix</keyword>
<name>A0A2P2QF92_RHIMU</name>